<dbReference type="EMBL" id="BRPJ01000096">
    <property type="protein sequence ID" value="GLB32450.1"/>
    <property type="molecule type" value="Genomic_DNA"/>
</dbReference>
<dbReference type="Gene3D" id="3.10.180.10">
    <property type="entry name" value="2,3-Dihydroxybiphenyl 1,2-Dioxygenase, domain 1"/>
    <property type="match status" value="1"/>
</dbReference>
<dbReference type="OrthoDB" id="9804235at2"/>
<evidence type="ECO:0000313" key="3">
    <source>
        <dbReference type="Proteomes" id="UP000260680"/>
    </source>
</evidence>
<dbReference type="SUPFAM" id="SSF54593">
    <property type="entry name" value="Glyoxalase/Bleomycin resistance protein/Dihydroxybiphenyl dioxygenase"/>
    <property type="match status" value="1"/>
</dbReference>
<dbReference type="AlphaFoldDB" id="A0A3E2NAR5"/>
<sequence>MRCNLNSLYLCVHDMKRAIDFYEVFLEQPVTVRDEIYSVFDINGFRFGLFAYERKGEHHTFGSNCLPSLEVAGKDILEQKLNGLQVVFPVSKIGANWVCEFKDSEGNHIEMTAPVRSS</sequence>
<proteinExistence type="predicted"/>
<gene>
    <name evidence="2" type="ORF">DS742_14550</name>
    <name evidence="1" type="ORF">LAD12857_43730</name>
</gene>
<dbReference type="Proteomes" id="UP000260680">
    <property type="component" value="Unassembled WGS sequence"/>
</dbReference>
<organism evidence="2 3">
    <name type="scientific">Lacrimispora amygdalina</name>
    <dbReference type="NCBI Taxonomy" id="253257"/>
    <lineage>
        <taxon>Bacteria</taxon>
        <taxon>Bacillati</taxon>
        <taxon>Bacillota</taxon>
        <taxon>Clostridia</taxon>
        <taxon>Lachnospirales</taxon>
        <taxon>Lachnospiraceae</taxon>
        <taxon>Lacrimispora</taxon>
    </lineage>
</organism>
<protein>
    <submittedName>
        <fullName evidence="1">Glyoxalase</fullName>
    </submittedName>
    <submittedName>
        <fullName evidence="2">VOC family protein</fullName>
    </submittedName>
</protein>
<dbReference type="EMBL" id="QOHO01000045">
    <property type="protein sequence ID" value="RFZ78107.1"/>
    <property type="molecule type" value="Genomic_DNA"/>
</dbReference>
<dbReference type="CDD" id="cd06587">
    <property type="entry name" value="VOC"/>
    <property type="match status" value="1"/>
</dbReference>
<keyword evidence="4" id="KW-1185">Reference proteome</keyword>
<name>A0A3E2NAR5_9FIRM</name>
<evidence type="ECO:0000313" key="4">
    <source>
        <dbReference type="Proteomes" id="UP001419084"/>
    </source>
</evidence>
<comment type="caution">
    <text evidence="2">The sequence shown here is derived from an EMBL/GenBank/DDBJ whole genome shotgun (WGS) entry which is preliminary data.</text>
</comment>
<accession>A0A3E2NAR5</accession>
<evidence type="ECO:0000313" key="2">
    <source>
        <dbReference type="EMBL" id="RFZ78107.1"/>
    </source>
</evidence>
<reference evidence="2 3" key="1">
    <citation type="submission" date="2018-07" db="EMBL/GenBank/DDBJ databases">
        <title>New species, Clostridium PI-S10-A1B.</title>
        <authorList>
            <person name="Krishna G."/>
            <person name="Summeta K."/>
            <person name="Shikha S."/>
            <person name="Prabhu P.B."/>
            <person name="Suresh K."/>
        </authorList>
    </citation>
    <scope>NUCLEOTIDE SEQUENCE [LARGE SCALE GENOMIC DNA]</scope>
    <source>
        <strain evidence="2 3">PI-S10-A1B</strain>
    </source>
</reference>
<dbReference type="InterPro" id="IPR029068">
    <property type="entry name" value="Glyas_Bleomycin-R_OHBP_Dase"/>
</dbReference>
<reference evidence="1 4" key="2">
    <citation type="journal article" date="2024" name="Int. J. Syst. Evol. Microbiol.">
        <title>Lacrimispora brassicae sp. nov. isolated from fermented cabbage, and proposal of Clostridium indicum Gundawar et al. 2019 and Clostridium methoxybenzovorans Mechichi et al. 1999 as heterotypic synonyms of Lacrimispora amygdalina (Parshina et al. 2003) Haas and Blanchard 2020 and Lacrimispora indolis (McClung and McCoy 1957) Haas and Blanchard 2020, respectively.</title>
        <authorList>
            <person name="Kobayashi H."/>
            <person name="Tanizawa Y."/>
            <person name="Sakamoto M."/>
            <person name="Ohkuma M."/>
            <person name="Tohno M."/>
        </authorList>
    </citation>
    <scope>NUCLEOTIDE SEQUENCE [LARGE SCALE GENOMIC DNA]</scope>
    <source>
        <strain evidence="1 4">DSM 12857</strain>
    </source>
</reference>
<evidence type="ECO:0000313" key="1">
    <source>
        <dbReference type="EMBL" id="GLB32450.1"/>
    </source>
</evidence>
<dbReference type="RefSeq" id="WP_117417705.1">
    <property type="nucleotide sequence ID" value="NZ_BRPJ01000096.1"/>
</dbReference>
<dbReference type="Proteomes" id="UP001419084">
    <property type="component" value="Unassembled WGS sequence"/>
</dbReference>